<keyword evidence="4" id="KW-0677">Repeat</keyword>
<dbReference type="OrthoDB" id="9813368at2"/>
<comment type="similarity">
    <text evidence="1">Belongs to the peptidase C40 family.</text>
</comment>
<dbReference type="GO" id="GO:0008234">
    <property type="term" value="F:cysteine-type peptidase activity"/>
    <property type="evidence" value="ECO:0007669"/>
    <property type="project" value="UniProtKB-KW"/>
</dbReference>
<feature type="domain" description="NlpC/P60" evidence="9">
    <location>
        <begin position="123"/>
        <end position="249"/>
    </location>
</feature>
<accession>A0A1D2YTB8</accession>
<dbReference type="Pfam" id="PF00877">
    <property type="entry name" value="NLPC_P60"/>
    <property type="match status" value="1"/>
</dbReference>
<dbReference type="PROSITE" id="PS51935">
    <property type="entry name" value="NLPC_P60"/>
    <property type="match status" value="1"/>
</dbReference>
<evidence type="ECO:0000259" key="9">
    <source>
        <dbReference type="PROSITE" id="PS51935"/>
    </source>
</evidence>
<dbReference type="AlphaFoldDB" id="A0A1D2YTB8"/>
<feature type="chain" id="PRO_5008912719" description="Peptidoglycan endopeptidase" evidence="7">
    <location>
        <begin position="25"/>
        <end position="250"/>
    </location>
</feature>
<dbReference type="Gene3D" id="3.90.1720.10">
    <property type="entry name" value="endopeptidase domain like (from Nostoc punctiforme)"/>
    <property type="match status" value="1"/>
</dbReference>
<gene>
    <name evidence="10" type="ORF">BHF71_02975</name>
</gene>
<evidence type="ECO:0008006" key="12">
    <source>
        <dbReference type="Google" id="ProtNLM"/>
    </source>
</evidence>
<evidence type="ECO:0000256" key="2">
    <source>
        <dbReference type="ARBA" id="ARBA00022670"/>
    </source>
</evidence>
<keyword evidence="2" id="KW-0645">Protease</keyword>
<reference evidence="10 11" key="1">
    <citation type="submission" date="2016-09" db="EMBL/GenBank/DDBJ databases">
        <title>Draft genome sequence for the type strain of Vulcanibacillus modesticaldus BR, a strictly anaerobic, moderately thermophilic, and nitrate-reducing bacterium from deep sea-hydrothermal vents of the Mid-Atlantic Ridge.</title>
        <authorList>
            <person name="Abin C.A."/>
            <person name="Hollibaugh J.T."/>
        </authorList>
    </citation>
    <scope>NUCLEOTIDE SEQUENCE [LARGE SCALE GENOMIC DNA]</scope>
    <source>
        <strain evidence="10 11">BR</strain>
    </source>
</reference>
<dbReference type="GO" id="GO:0006508">
    <property type="term" value="P:proteolysis"/>
    <property type="evidence" value="ECO:0007669"/>
    <property type="project" value="UniProtKB-KW"/>
</dbReference>
<organism evidence="10 11">
    <name type="scientific">Vulcanibacillus modesticaldus</name>
    <dbReference type="NCBI Taxonomy" id="337097"/>
    <lineage>
        <taxon>Bacteria</taxon>
        <taxon>Bacillati</taxon>
        <taxon>Bacillota</taxon>
        <taxon>Bacilli</taxon>
        <taxon>Bacillales</taxon>
        <taxon>Bacillaceae</taxon>
        <taxon>Vulcanibacillus</taxon>
    </lineage>
</organism>
<dbReference type="STRING" id="337097.BHF71_02975"/>
<evidence type="ECO:0000313" key="10">
    <source>
        <dbReference type="EMBL" id="OEF98905.1"/>
    </source>
</evidence>
<protein>
    <recommendedName>
        <fullName evidence="12">Peptidoglycan endopeptidase</fullName>
    </recommendedName>
</protein>
<dbReference type="SUPFAM" id="SSF54001">
    <property type="entry name" value="Cysteine proteinases"/>
    <property type="match status" value="1"/>
</dbReference>
<feature type="domain" description="LysM" evidence="8">
    <location>
        <begin position="25"/>
        <end position="68"/>
    </location>
</feature>
<dbReference type="PROSITE" id="PS51782">
    <property type="entry name" value="LYSM"/>
    <property type="match status" value="2"/>
</dbReference>
<dbReference type="SUPFAM" id="SSF54106">
    <property type="entry name" value="LysM domain"/>
    <property type="match status" value="2"/>
</dbReference>
<keyword evidence="11" id="KW-1185">Reference proteome</keyword>
<dbReference type="CDD" id="cd00118">
    <property type="entry name" value="LysM"/>
    <property type="match status" value="2"/>
</dbReference>
<dbReference type="SMART" id="SM00257">
    <property type="entry name" value="LysM"/>
    <property type="match status" value="2"/>
</dbReference>
<name>A0A1D2YTB8_9BACI</name>
<dbReference type="Pfam" id="PF01476">
    <property type="entry name" value="LysM"/>
    <property type="match status" value="2"/>
</dbReference>
<feature type="domain" description="LysM" evidence="8">
    <location>
        <begin position="72"/>
        <end position="116"/>
    </location>
</feature>
<dbReference type="InterPro" id="IPR018392">
    <property type="entry name" value="LysM"/>
</dbReference>
<keyword evidence="5" id="KW-0378">Hydrolase</keyword>
<proteinExistence type="inferred from homology"/>
<dbReference type="RefSeq" id="WP_069657241.1">
    <property type="nucleotide sequence ID" value="NZ_MIJF01000046.1"/>
</dbReference>
<evidence type="ECO:0000256" key="7">
    <source>
        <dbReference type="SAM" id="SignalP"/>
    </source>
</evidence>
<sequence length="250" mass="28366">MKRVSFFLAIFLAVSVLLSGVASAATYTVKSGDNLWQIAQKFGTGPTALMRANGMKSTMIYPGQKIQVPDKYTHFVNYGDTLWRIAQKYGVSLSDIIKLNGLKNPGNLFVGQKIKIPQKTGWKAKADQLIQAGMKYLGRPYEFGASNRQTRTFDCSSFTQRAFADIGIKIKRSSRSQYAYPPGRYIKRSEIRRGDLLFFDYTRDGKIDHVAIYYGNNKLLHTYRNPQGVEVSPLSKYWQSRYVGAKRIIE</sequence>
<evidence type="ECO:0000313" key="11">
    <source>
        <dbReference type="Proteomes" id="UP000243739"/>
    </source>
</evidence>
<evidence type="ECO:0000256" key="5">
    <source>
        <dbReference type="ARBA" id="ARBA00022801"/>
    </source>
</evidence>
<evidence type="ECO:0000256" key="1">
    <source>
        <dbReference type="ARBA" id="ARBA00007074"/>
    </source>
</evidence>
<dbReference type="PANTHER" id="PTHR47053:SF1">
    <property type="entry name" value="MUREIN DD-ENDOPEPTIDASE MEPH-RELATED"/>
    <property type="match status" value="1"/>
</dbReference>
<evidence type="ECO:0000256" key="4">
    <source>
        <dbReference type="ARBA" id="ARBA00022737"/>
    </source>
</evidence>
<dbReference type="Proteomes" id="UP000243739">
    <property type="component" value="Unassembled WGS sequence"/>
</dbReference>
<dbReference type="PANTHER" id="PTHR47053">
    <property type="entry name" value="MUREIN DD-ENDOPEPTIDASE MEPH-RELATED"/>
    <property type="match status" value="1"/>
</dbReference>
<dbReference type="InterPro" id="IPR036779">
    <property type="entry name" value="LysM_dom_sf"/>
</dbReference>
<keyword evidence="3 7" id="KW-0732">Signal</keyword>
<feature type="signal peptide" evidence="7">
    <location>
        <begin position="1"/>
        <end position="24"/>
    </location>
</feature>
<evidence type="ECO:0000259" key="8">
    <source>
        <dbReference type="PROSITE" id="PS51782"/>
    </source>
</evidence>
<dbReference type="InterPro" id="IPR000064">
    <property type="entry name" value="NLP_P60_dom"/>
</dbReference>
<dbReference type="EMBL" id="MIJF01000046">
    <property type="protein sequence ID" value="OEF98905.1"/>
    <property type="molecule type" value="Genomic_DNA"/>
</dbReference>
<dbReference type="InterPro" id="IPR051202">
    <property type="entry name" value="Peptidase_C40"/>
</dbReference>
<comment type="caution">
    <text evidence="10">The sequence shown here is derived from an EMBL/GenBank/DDBJ whole genome shotgun (WGS) entry which is preliminary data.</text>
</comment>
<evidence type="ECO:0000256" key="3">
    <source>
        <dbReference type="ARBA" id="ARBA00022729"/>
    </source>
</evidence>
<dbReference type="InterPro" id="IPR038765">
    <property type="entry name" value="Papain-like_cys_pep_sf"/>
</dbReference>
<keyword evidence="6" id="KW-0788">Thiol protease</keyword>
<dbReference type="Gene3D" id="3.10.350.10">
    <property type="entry name" value="LysM domain"/>
    <property type="match status" value="2"/>
</dbReference>
<evidence type="ECO:0000256" key="6">
    <source>
        <dbReference type="ARBA" id="ARBA00022807"/>
    </source>
</evidence>